<dbReference type="InterPro" id="IPR043502">
    <property type="entry name" value="DNA/RNA_pol_sf"/>
</dbReference>
<dbReference type="Pfam" id="PF11799">
    <property type="entry name" value="IMS_C"/>
    <property type="match status" value="1"/>
</dbReference>
<evidence type="ECO:0000256" key="3">
    <source>
        <dbReference type="ARBA" id="ARBA00012417"/>
    </source>
</evidence>
<comment type="cofactor">
    <cofactor evidence="1">
        <name>Mg(2+)</name>
        <dbReference type="ChEBI" id="CHEBI:18420"/>
    </cofactor>
</comment>
<evidence type="ECO:0000259" key="7">
    <source>
        <dbReference type="Pfam" id="PF00817"/>
    </source>
</evidence>
<dbReference type="PANTHER" id="PTHR35369">
    <property type="entry name" value="BLR3025 PROTEIN-RELATED"/>
    <property type="match status" value="1"/>
</dbReference>
<dbReference type="InterPro" id="IPR017961">
    <property type="entry name" value="DNA_pol_Y-fam_little_finger"/>
</dbReference>
<reference evidence="9 10" key="1">
    <citation type="submission" date="2017-02" db="EMBL/GenBank/DDBJ databases">
        <authorList>
            <person name="Peterson S.W."/>
        </authorList>
    </citation>
    <scope>NUCLEOTIDE SEQUENCE [LARGE SCALE GENOMIC DNA]</scope>
    <source>
        <strain evidence="9 10">S285</strain>
    </source>
</reference>
<dbReference type="InterPro" id="IPR050356">
    <property type="entry name" value="SulA_CellDiv_inhibitor"/>
</dbReference>
<dbReference type="Proteomes" id="UP000193978">
    <property type="component" value="Chromosome"/>
</dbReference>
<dbReference type="EMBL" id="CP019948">
    <property type="protein sequence ID" value="ARN83422.1"/>
    <property type="molecule type" value="Genomic_DNA"/>
</dbReference>
<evidence type="ECO:0000256" key="6">
    <source>
        <dbReference type="ARBA" id="ARBA00049244"/>
    </source>
</evidence>
<evidence type="ECO:0000313" key="9">
    <source>
        <dbReference type="EMBL" id="ARN83422.1"/>
    </source>
</evidence>
<feature type="domain" description="UmuC" evidence="7">
    <location>
        <begin position="22"/>
        <end position="133"/>
    </location>
</feature>
<name>A0A1W6N0Q0_9HYPH</name>
<dbReference type="EC" id="2.7.7.7" evidence="3"/>
<keyword evidence="4" id="KW-0227">DNA damage</keyword>
<dbReference type="CDD" id="cd03468">
    <property type="entry name" value="PolY_like"/>
    <property type="match status" value="1"/>
</dbReference>
<evidence type="ECO:0000256" key="1">
    <source>
        <dbReference type="ARBA" id="ARBA00001946"/>
    </source>
</evidence>
<dbReference type="STRING" id="655015.B1812_05725"/>
<dbReference type="GO" id="GO:0006281">
    <property type="term" value="P:DNA repair"/>
    <property type="evidence" value="ECO:0007669"/>
    <property type="project" value="InterPro"/>
</dbReference>
<dbReference type="SUPFAM" id="SSF56672">
    <property type="entry name" value="DNA/RNA polymerases"/>
    <property type="match status" value="1"/>
</dbReference>
<comment type="function">
    <text evidence="5">Poorly processive, error-prone DNA polymerase involved in untargeted mutagenesis. Copies undamaged DNA at stalled replication forks, which arise in vivo from mismatched or misaligned primer ends. These misaligned primers can be extended by PolIV. Exhibits no 3'-5' exonuclease (proofreading) activity. May be involved in translesional synthesis, in conjunction with the beta clamp from PolIII.</text>
</comment>
<protein>
    <recommendedName>
        <fullName evidence="3">DNA-directed DNA polymerase</fullName>
        <ecNumber evidence="3">2.7.7.7</ecNumber>
    </recommendedName>
</protein>
<dbReference type="PANTHER" id="PTHR35369:SF2">
    <property type="entry name" value="BLR3025 PROTEIN"/>
    <property type="match status" value="1"/>
</dbReference>
<evidence type="ECO:0000313" key="10">
    <source>
        <dbReference type="Proteomes" id="UP000193978"/>
    </source>
</evidence>
<comment type="subunit">
    <text evidence="2">Monomer.</text>
</comment>
<feature type="domain" description="DNA polymerase Y-family little finger" evidence="8">
    <location>
        <begin position="225"/>
        <end position="337"/>
    </location>
</feature>
<dbReference type="KEGG" id="mbry:B1812_05725"/>
<dbReference type="GO" id="GO:0003684">
    <property type="term" value="F:damaged DNA binding"/>
    <property type="evidence" value="ECO:0007669"/>
    <property type="project" value="InterPro"/>
</dbReference>
<proteinExistence type="predicted"/>
<sequence>MRRRGAPAREAPFALWSRINGAERLAAVNAAAEAQRLKPGMAVADARALCPSLRLEDHDPEADATTLAAIADWCSRFTPLAALDAPNGVMLDVTGAAELFGGEAKLLDEIEACLGAQGFHARAALAGGPAFARALARFSKLRLVPPSLTQEEIETLAAPLPVAALGLDEPAATRLARAGLVRVGDLLARPRAPLAARLGAAAIARLDALVCRTREPIVPRFPAPSHIAERRFPDGLTRLADIEATLRLLCEDLRPLLERSGLGARRLEAAFYRVDGAVKRLVVGTSRPLRDPLRLFGLLHERLGRLAEEGLDTGYGFDVLRLAAIATERLDDEQRGLDTIASDHAVFRRNRLNTENVIDSKSLERDLCEKPVPTFSHRALDHIADEFADVVDRLGARLGPSRVLRLDLMERHLPECAVRAAPAASAPAAVASMKFAPLARPLRLFEQPEPIDAIALAPDGPPLRFRWRRALHDIAAFEGPERIAPPWWQAPRNELARDYFHVVDREGQRFWLFREGLPGQDAIHARWFVHGLF</sequence>
<evidence type="ECO:0000256" key="4">
    <source>
        <dbReference type="ARBA" id="ARBA00022763"/>
    </source>
</evidence>
<evidence type="ECO:0000259" key="8">
    <source>
        <dbReference type="Pfam" id="PF11799"/>
    </source>
</evidence>
<accession>A0A1W6N0Q0</accession>
<gene>
    <name evidence="9" type="ORF">B1812_05725</name>
</gene>
<evidence type="ECO:0000256" key="2">
    <source>
        <dbReference type="ARBA" id="ARBA00011245"/>
    </source>
</evidence>
<dbReference type="AlphaFoldDB" id="A0A1W6N0Q0"/>
<keyword evidence="10" id="KW-1185">Reference proteome</keyword>
<organism evidence="9 10">
    <name type="scientific">Methylocystis bryophila</name>
    <dbReference type="NCBI Taxonomy" id="655015"/>
    <lineage>
        <taxon>Bacteria</taxon>
        <taxon>Pseudomonadati</taxon>
        <taxon>Pseudomonadota</taxon>
        <taxon>Alphaproteobacteria</taxon>
        <taxon>Hyphomicrobiales</taxon>
        <taxon>Methylocystaceae</taxon>
        <taxon>Methylocystis</taxon>
    </lineage>
</organism>
<comment type="catalytic activity">
    <reaction evidence="6">
        <text>DNA(n) + a 2'-deoxyribonucleoside 5'-triphosphate = DNA(n+1) + diphosphate</text>
        <dbReference type="Rhea" id="RHEA:22508"/>
        <dbReference type="Rhea" id="RHEA-COMP:17339"/>
        <dbReference type="Rhea" id="RHEA-COMP:17340"/>
        <dbReference type="ChEBI" id="CHEBI:33019"/>
        <dbReference type="ChEBI" id="CHEBI:61560"/>
        <dbReference type="ChEBI" id="CHEBI:173112"/>
        <dbReference type="EC" id="2.7.7.7"/>
    </reaction>
</comment>
<dbReference type="Pfam" id="PF00817">
    <property type="entry name" value="IMS"/>
    <property type="match status" value="1"/>
</dbReference>
<dbReference type="InterPro" id="IPR001126">
    <property type="entry name" value="UmuC"/>
</dbReference>
<evidence type="ECO:0000256" key="5">
    <source>
        <dbReference type="ARBA" id="ARBA00025589"/>
    </source>
</evidence>